<dbReference type="EMBL" id="JAMZDY010000001">
    <property type="protein sequence ID" value="MCP2371438.1"/>
    <property type="molecule type" value="Genomic_DNA"/>
</dbReference>
<feature type="region of interest" description="Disordered" evidence="2">
    <location>
        <begin position="154"/>
        <end position="216"/>
    </location>
</feature>
<dbReference type="RefSeq" id="WP_157000132.1">
    <property type="nucleotide sequence ID" value="NZ_JAMZDY010000001.1"/>
</dbReference>
<proteinExistence type="predicted"/>
<keyword evidence="1" id="KW-0597">Phosphoprotein</keyword>
<keyword evidence="5" id="KW-1185">Reference proteome</keyword>
<gene>
    <name evidence="4" type="ORF">BJ978_002114</name>
</gene>
<protein>
    <submittedName>
        <fullName evidence="4">PSer/pThr/pTyr-binding forkhead associated (FHA) protein</fullName>
    </submittedName>
</protein>
<evidence type="ECO:0000313" key="4">
    <source>
        <dbReference type="EMBL" id="MCP2371438.1"/>
    </source>
</evidence>
<evidence type="ECO:0000259" key="3">
    <source>
        <dbReference type="PROSITE" id="PS50006"/>
    </source>
</evidence>
<dbReference type="SUPFAM" id="SSF49879">
    <property type="entry name" value="SMAD/FHA domain"/>
    <property type="match status" value="1"/>
</dbReference>
<name>A0A9X2KBJ0_9MICO</name>
<feature type="domain" description="FHA" evidence="3">
    <location>
        <begin position="224"/>
        <end position="282"/>
    </location>
</feature>
<evidence type="ECO:0000256" key="1">
    <source>
        <dbReference type="ARBA" id="ARBA00022553"/>
    </source>
</evidence>
<dbReference type="Gene3D" id="2.60.200.20">
    <property type="match status" value="1"/>
</dbReference>
<sequence length="333" mass="34847">MVHGTVTSASRAGRAPWDVVVGDRFIAALAAPADDRALSALAEAACDPRVGIERLVQAVPAPPAEPDRGFAIVWWSDGDDATVTAVVRGAAIVDLESPGGSRRFDARGIRPWHLAEFRDVTGVRLAGADAPLERLSTAGERVRHARASLRASEVEWSPVATTNAASERSDAAEPGQADEDTVLRGPVPRAGQGAADVAPAEAARRPSPMVRIGRGDPRAVGAPILIGRRPHAPRTPFAPAGIPELVAVRSPTGVISGTHLELRVEGSKLVATDLRSTNGTVLRTPGGERRLRSGESVVVAEGSLLDLGDDTIVEVLPAREDDTSPSRDDRPSP</sequence>
<evidence type="ECO:0000313" key="5">
    <source>
        <dbReference type="Proteomes" id="UP001139722"/>
    </source>
</evidence>
<organism evidence="4 5">
    <name type="scientific">Agromyces terreus</name>
    <dbReference type="NCBI Taxonomy" id="424795"/>
    <lineage>
        <taxon>Bacteria</taxon>
        <taxon>Bacillati</taxon>
        <taxon>Actinomycetota</taxon>
        <taxon>Actinomycetes</taxon>
        <taxon>Micrococcales</taxon>
        <taxon>Microbacteriaceae</taxon>
        <taxon>Agromyces</taxon>
    </lineage>
</organism>
<dbReference type="PROSITE" id="PS50006">
    <property type="entry name" value="FHA_DOMAIN"/>
    <property type="match status" value="1"/>
</dbReference>
<dbReference type="InterPro" id="IPR008984">
    <property type="entry name" value="SMAD_FHA_dom_sf"/>
</dbReference>
<comment type="caution">
    <text evidence="4">The sequence shown here is derived from an EMBL/GenBank/DDBJ whole genome shotgun (WGS) entry which is preliminary data.</text>
</comment>
<evidence type="ECO:0000256" key="2">
    <source>
        <dbReference type="SAM" id="MobiDB-lite"/>
    </source>
</evidence>
<feature type="compositionally biased region" description="Low complexity" evidence="2">
    <location>
        <begin position="190"/>
        <end position="201"/>
    </location>
</feature>
<dbReference type="AlphaFoldDB" id="A0A9X2KBJ0"/>
<accession>A0A9X2KBJ0</accession>
<dbReference type="OrthoDB" id="5485098at2"/>
<dbReference type="InterPro" id="IPR000253">
    <property type="entry name" value="FHA_dom"/>
</dbReference>
<reference evidence="4" key="1">
    <citation type="submission" date="2022-06" db="EMBL/GenBank/DDBJ databases">
        <title>Sequencing the genomes of 1000 actinobacteria strains.</title>
        <authorList>
            <person name="Klenk H.-P."/>
        </authorList>
    </citation>
    <scope>NUCLEOTIDE SEQUENCE</scope>
    <source>
        <strain evidence="4">DSM 22016</strain>
    </source>
</reference>
<dbReference type="Pfam" id="PF00498">
    <property type="entry name" value="FHA"/>
    <property type="match status" value="1"/>
</dbReference>
<dbReference type="Proteomes" id="UP001139722">
    <property type="component" value="Unassembled WGS sequence"/>
</dbReference>